<feature type="domain" description="HPt" evidence="6">
    <location>
        <begin position="156"/>
        <end position="249"/>
    </location>
</feature>
<evidence type="ECO:0000256" key="1">
    <source>
        <dbReference type="ARBA" id="ARBA00022553"/>
    </source>
</evidence>
<feature type="modified residue" description="4-aspartylphosphate" evidence="3">
    <location>
        <position position="62"/>
    </location>
</feature>
<dbReference type="CDD" id="cd17546">
    <property type="entry name" value="REC_hyHK_CKI1_RcsC-like"/>
    <property type="match status" value="1"/>
</dbReference>
<dbReference type="SUPFAM" id="SSF52172">
    <property type="entry name" value="CheY-like"/>
    <property type="match status" value="1"/>
</dbReference>
<evidence type="ECO:0000259" key="6">
    <source>
        <dbReference type="PROSITE" id="PS50894"/>
    </source>
</evidence>
<evidence type="ECO:0000256" key="3">
    <source>
        <dbReference type="PROSITE-ProRule" id="PRU00169"/>
    </source>
</evidence>
<dbReference type="EMBL" id="RDSM01000003">
    <property type="protein sequence ID" value="RXH55328.1"/>
    <property type="molecule type" value="Genomic_DNA"/>
</dbReference>
<dbReference type="PANTHER" id="PTHR44591">
    <property type="entry name" value="STRESS RESPONSE REGULATOR PROTEIN 1"/>
    <property type="match status" value="1"/>
</dbReference>
<reference evidence="8" key="2">
    <citation type="submission" date="2019-02" db="EMBL/GenBank/DDBJ databases">
        <title>Granulicella sibirica sp. nov., a psychrotolerant acidobacterium isolated from an organic soil layer in forested tundra, West Siberia.</title>
        <authorList>
            <person name="Oshkin I.Y."/>
            <person name="Kulichevskaya I.S."/>
            <person name="Rijpstra W.I.C."/>
            <person name="Sinninghe Damste J.S."/>
            <person name="Rakitin A.L."/>
            <person name="Ravin N.V."/>
            <person name="Dedysh S.N."/>
        </authorList>
    </citation>
    <scope>NUCLEOTIDE SEQUENCE [LARGE SCALE GENOMIC DNA]</scope>
    <source>
        <strain evidence="8">AF10</strain>
    </source>
</reference>
<keyword evidence="1 3" id="KW-0597">Phosphoprotein</keyword>
<dbReference type="Pfam" id="PF01627">
    <property type="entry name" value="Hpt"/>
    <property type="match status" value="1"/>
</dbReference>
<accession>A0A4Q0T072</accession>
<dbReference type="GO" id="GO:0004672">
    <property type="term" value="F:protein kinase activity"/>
    <property type="evidence" value="ECO:0007669"/>
    <property type="project" value="UniProtKB-ARBA"/>
</dbReference>
<dbReference type="Gene3D" id="1.20.120.160">
    <property type="entry name" value="HPT domain"/>
    <property type="match status" value="1"/>
</dbReference>
<dbReference type="Pfam" id="PF00072">
    <property type="entry name" value="Response_reg"/>
    <property type="match status" value="1"/>
</dbReference>
<evidence type="ECO:0000313" key="7">
    <source>
        <dbReference type="EMBL" id="RXH55328.1"/>
    </source>
</evidence>
<dbReference type="InterPro" id="IPR001789">
    <property type="entry name" value="Sig_transdc_resp-reg_receiver"/>
</dbReference>
<comment type="caution">
    <text evidence="7">The sequence shown here is derived from an EMBL/GenBank/DDBJ whole genome shotgun (WGS) entry which is preliminary data.</text>
</comment>
<dbReference type="PROSITE" id="PS50110">
    <property type="entry name" value="RESPONSE_REGULATORY"/>
    <property type="match status" value="1"/>
</dbReference>
<dbReference type="InterPro" id="IPR036641">
    <property type="entry name" value="HPT_dom_sf"/>
</dbReference>
<feature type="compositionally biased region" description="Polar residues" evidence="4">
    <location>
        <begin position="119"/>
        <end position="142"/>
    </location>
</feature>
<dbReference type="InterPro" id="IPR008207">
    <property type="entry name" value="Sig_transdc_His_kin_Hpt_dom"/>
</dbReference>
<organism evidence="7 8">
    <name type="scientific">Granulicella sibirica</name>
    <dbReference type="NCBI Taxonomy" id="2479048"/>
    <lineage>
        <taxon>Bacteria</taxon>
        <taxon>Pseudomonadati</taxon>
        <taxon>Acidobacteriota</taxon>
        <taxon>Terriglobia</taxon>
        <taxon>Terriglobales</taxon>
        <taxon>Acidobacteriaceae</taxon>
        <taxon>Granulicella</taxon>
    </lineage>
</organism>
<dbReference type="Proteomes" id="UP000289437">
    <property type="component" value="Unassembled WGS sequence"/>
</dbReference>
<protein>
    <submittedName>
        <fullName evidence="7">Two-component hybrid sensor and regulator</fullName>
    </submittedName>
</protein>
<evidence type="ECO:0000256" key="4">
    <source>
        <dbReference type="SAM" id="MobiDB-lite"/>
    </source>
</evidence>
<dbReference type="PANTHER" id="PTHR44591:SF3">
    <property type="entry name" value="RESPONSE REGULATORY DOMAIN-CONTAINING PROTEIN"/>
    <property type="match status" value="1"/>
</dbReference>
<dbReference type="InterPro" id="IPR050595">
    <property type="entry name" value="Bact_response_regulator"/>
</dbReference>
<dbReference type="AlphaFoldDB" id="A0A4Q0T072"/>
<sequence>MGTEMSAPETPKRILIIDDDELSRDVLTLLLEAQGYLVDSAISGDHAIEHAVLPAPDLILTDFQMPGLAGNPLAARLRGAYGVTPRLYAMSATRPSPAEIDAYDGFILKPFSPEELEETLQSGKLKSDPSSANTNEESSSPALNEEIFSKLHDFMSTSEVLQMYTFCLQDAYSRLERMRTYERDHNETLYRREAHNIKGGCGMLGATELREIAGTMETLGIADGTTEKNSLREQFLAASERLERILKARAGSPSIA</sequence>
<dbReference type="PROSITE" id="PS50894">
    <property type="entry name" value="HPT"/>
    <property type="match status" value="1"/>
</dbReference>
<evidence type="ECO:0000313" key="8">
    <source>
        <dbReference type="Proteomes" id="UP000289437"/>
    </source>
</evidence>
<dbReference type="SUPFAM" id="SSF47226">
    <property type="entry name" value="Histidine-containing phosphotransfer domain, HPT domain"/>
    <property type="match status" value="1"/>
</dbReference>
<dbReference type="SMART" id="SM00448">
    <property type="entry name" value="REC"/>
    <property type="match status" value="1"/>
</dbReference>
<proteinExistence type="predicted"/>
<evidence type="ECO:0000256" key="2">
    <source>
        <dbReference type="PROSITE-ProRule" id="PRU00110"/>
    </source>
</evidence>
<dbReference type="Gene3D" id="3.40.50.2300">
    <property type="match status" value="1"/>
</dbReference>
<evidence type="ECO:0000259" key="5">
    <source>
        <dbReference type="PROSITE" id="PS50110"/>
    </source>
</evidence>
<keyword evidence="8" id="KW-1185">Reference proteome</keyword>
<feature type="domain" description="Response regulatory" evidence="5">
    <location>
        <begin position="13"/>
        <end position="124"/>
    </location>
</feature>
<gene>
    <name evidence="7" type="ORF">GRAN_4432</name>
</gene>
<feature type="region of interest" description="Disordered" evidence="4">
    <location>
        <begin position="118"/>
        <end position="142"/>
    </location>
</feature>
<dbReference type="InterPro" id="IPR011006">
    <property type="entry name" value="CheY-like_superfamily"/>
</dbReference>
<reference evidence="7 8" key="1">
    <citation type="submission" date="2018-11" db="EMBL/GenBank/DDBJ databases">
        <authorList>
            <person name="Mardanov A.V."/>
            <person name="Ravin N.V."/>
            <person name="Dedysh S.N."/>
        </authorList>
    </citation>
    <scope>NUCLEOTIDE SEQUENCE [LARGE SCALE GENOMIC DNA]</scope>
    <source>
        <strain evidence="7 8">AF10</strain>
    </source>
</reference>
<dbReference type="GO" id="GO:0000160">
    <property type="term" value="P:phosphorelay signal transduction system"/>
    <property type="evidence" value="ECO:0007669"/>
    <property type="project" value="InterPro"/>
</dbReference>
<name>A0A4Q0T072_9BACT</name>
<feature type="modified residue" description="Phosphohistidine" evidence="2">
    <location>
        <position position="195"/>
    </location>
</feature>
<dbReference type="CDD" id="cd00088">
    <property type="entry name" value="HPT"/>
    <property type="match status" value="1"/>
</dbReference>